<dbReference type="PIRSF" id="PIRSF000460">
    <property type="entry name" value="Pprylas_GlgP"/>
    <property type="match status" value="1"/>
</dbReference>
<comment type="catalytic activity">
    <reaction evidence="1 9">
        <text>[(1-&gt;4)-alpha-D-glucosyl](n) + phosphate = [(1-&gt;4)-alpha-D-glucosyl](n-1) + alpha-D-glucose 1-phosphate</text>
        <dbReference type="Rhea" id="RHEA:41732"/>
        <dbReference type="Rhea" id="RHEA-COMP:9584"/>
        <dbReference type="Rhea" id="RHEA-COMP:9586"/>
        <dbReference type="ChEBI" id="CHEBI:15444"/>
        <dbReference type="ChEBI" id="CHEBI:43474"/>
        <dbReference type="ChEBI" id="CHEBI:58601"/>
        <dbReference type="EC" id="2.4.1.1"/>
    </reaction>
</comment>
<dbReference type="EC" id="2.4.1.1" evidence="9"/>
<comment type="function">
    <text evidence="9">Allosteric enzyme that catalyzes the rate-limiting step in glycogen catabolism, the phosphorolytic cleavage of glycogen to produce glucose-1-phosphate, and plays a central role in maintaining cellular and organismal glucose homeostasis.</text>
</comment>
<reference evidence="10 11" key="1">
    <citation type="submission" date="2024-03" db="EMBL/GenBank/DDBJ databases">
        <title>Human intestinal bacterial collection.</title>
        <authorList>
            <person name="Pauvert C."/>
            <person name="Hitch T.C.A."/>
            <person name="Clavel T."/>
        </authorList>
    </citation>
    <scope>NUCLEOTIDE SEQUENCE [LARGE SCALE GENOMIC DNA]</scope>
    <source>
        <strain evidence="10 11">CLA-AP-H27</strain>
    </source>
</reference>
<comment type="similarity">
    <text evidence="3 9">Belongs to the glycogen phosphorylase family.</text>
</comment>
<organism evidence="10 11">
    <name type="scientific">Ventrimonas faecis</name>
    <dbReference type="NCBI Taxonomy" id="3133170"/>
    <lineage>
        <taxon>Bacteria</taxon>
        <taxon>Bacillati</taxon>
        <taxon>Bacillota</taxon>
        <taxon>Clostridia</taxon>
        <taxon>Lachnospirales</taxon>
        <taxon>Lachnospiraceae</taxon>
        <taxon>Ventrimonas</taxon>
    </lineage>
</organism>
<gene>
    <name evidence="10" type="ORF">WMO41_06590</name>
</gene>
<dbReference type="InterPro" id="IPR000811">
    <property type="entry name" value="Glyco_trans_35"/>
</dbReference>
<sequence length="756" mass="85684">MNLTKAVKEKYKKPLASCTNEEIYISLLEQVKELAKEKETVSASKTTSKRKLYYISAEFLIGKLLSNNLINLGLYDEVKKELAAAGKSLAEIEELEPEPSLGNGGLGRLAACFVDSIATLGLNGDGVGLNYHYGLFKQVFDKKHLQQETPNPWIENESWLTKTETSYQVPFGGFTVTSRLYDLDVTGYDNHSTRLRLFDLESVDESIVKDGIDFDKTEIEKNLTLFLYPDDSDDKGRLLRVYQQYFMVSNAAQLILDECIARGSNLHDLADYAAVQINDTHPSMVIPELIRLLGQHGILMDEAISIVSKVCAYTNHTILAEALEKWPIAFLNKAVPQLMPIIRELDNRIRATVKDESTYIIQNGLVHMAHMDIHYGYSVNGVAYLHTEILKNTELNNFYKLYPERFNNKTNGITFRRWLMACNPELSALITSLIGEGWKKDAMELEKLGASISDPAVLTKLLHVKAEKKNQLVSYLKETQGLELNPDSIFDIQVKRLHEYKRQQMNALYVIHKYLEIKAGKIPKKPITVLFGAKAAPAYVIAKDIIHLILCLQELINNDPEVSPHLNVFMVENYNVTLAEKLIPACDISEQISLASKEASGTGNMKFMLNGALTLGTMDGANVEIAEPVGKDNIFTFGESSETVIARYERGDYKSKDWYEKDKDLKAAVDFIVGKEMMKIGQKENLERLYAELLNKDWFMTFPDFEDYVKTREEAYAAYTNRTEWAKKMLVNISKAGFFSSDRTIAQYNEEIWKLS</sequence>
<accession>A0ABV1HL39</accession>
<name>A0ABV1HL39_9FIRM</name>
<dbReference type="NCBIfam" id="TIGR02093">
    <property type="entry name" value="P_ylase"/>
    <property type="match status" value="1"/>
</dbReference>
<keyword evidence="4 9" id="KW-0328">Glycosyltransferase</keyword>
<evidence type="ECO:0000256" key="2">
    <source>
        <dbReference type="ARBA" id="ARBA00001933"/>
    </source>
</evidence>
<keyword evidence="5 9" id="KW-0808">Transferase</keyword>
<dbReference type="Gene3D" id="3.40.50.2000">
    <property type="entry name" value="Glycogen Phosphorylase B"/>
    <property type="match status" value="2"/>
</dbReference>
<evidence type="ECO:0000256" key="3">
    <source>
        <dbReference type="ARBA" id="ARBA00006047"/>
    </source>
</evidence>
<evidence type="ECO:0000256" key="1">
    <source>
        <dbReference type="ARBA" id="ARBA00001275"/>
    </source>
</evidence>
<dbReference type="InterPro" id="IPR011833">
    <property type="entry name" value="Glycg_phsphrylas"/>
</dbReference>
<keyword evidence="6 9" id="KW-0663">Pyridoxal phosphate</keyword>
<evidence type="ECO:0000256" key="6">
    <source>
        <dbReference type="ARBA" id="ARBA00022898"/>
    </source>
</evidence>
<dbReference type="PROSITE" id="PS00102">
    <property type="entry name" value="PHOSPHORYLASE"/>
    <property type="match status" value="1"/>
</dbReference>
<evidence type="ECO:0000256" key="8">
    <source>
        <dbReference type="ARBA" id="ARBA00025174"/>
    </source>
</evidence>
<dbReference type="PANTHER" id="PTHR11468">
    <property type="entry name" value="GLYCOGEN PHOSPHORYLASE"/>
    <property type="match status" value="1"/>
</dbReference>
<dbReference type="Proteomes" id="UP001437460">
    <property type="component" value="Unassembled WGS sequence"/>
</dbReference>
<dbReference type="GO" id="GO:0004645">
    <property type="term" value="F:1,4-alpha-oligoglucan phosphorylase activity"/>
    <property type="evidence" value="ECO:0007669"/>
    <property type="project" value="UniProtKB-EC"/>
</dbReference>
<evidence type="ECO:0000256" key="4">
    <source>
        <dbReference type="ARBA" id="ARBA00022676"/>
    </source>
</evidence>
<dbReference type="SUPFAM" id="SSF53756">
    <property type="entry name" value="UDP-Glycosyltransferase/glycogen phosphorylase"/>
    <property type="match status" value="1"/>
</dbReference>
<dbReference type="PANTHER" id="PTHR11468:SF3">
    <property type="entry name" value="GLYCOGEN PHOSPHORYLASE, LIVER FORM"/>
    <property type="match status" value="1"/>
</dbReference>
<evidence type="ECO:0000256" key="5">
    <source>
        <dbReference type="ARBA" id="ARBA00022679"/>
    </source>
</evidence>
<comment type="function">
    <text evidence="8">Phosphorylase is an important allosteric enzyme in carbohydrate metabolism. Enzymes from different sources differ in their regulatory mechanisms and in their natural substrates. However, all known phosphorylases share catalytic and structural properties.</text>
</comment>
<comment type="cofactor">
    <cofactor evidence="2 9">
        <name>pyridoxal 5'-phosphate</name>
        <dbReference type="ChEBI" id="CHEBI:597326"/>
    </cofactor>
</comment>
<dbReference type="Pfam" id="PF00343">
    <property type="entry name" value="Phosphorylase"/>
    <property type="match status" value="1"/>
</dbReference>
<dbReference type="RefSeq" id="WP_349229061.1">
    <property type="nucleotide sequence ID" value="NZ_JBBMFJ010000010.1"/>
</dbReference>
<evidence type="ECO:0000256" key="7">
    <source>
        <dbReference type="ARBA" id="ARBA00023277"/>
    </source>
</evidence>
<dbReference type="InterPro" id="IPR035090">
    <property type="entry name" value="Pyridoxal_P_attach_site"/>
</dbReference>
<keyword evidence="7 9" id="KW-0119">Carbohydrate metabolism</keyword>
<protein>
    <recommendedName>
        <fullName evidence="9">Alpha-1,4 glucan phosphorylase</fullName>
        <ecNumber evidence="9">2.4.1.1</ecNumber>
    </recommendedName>
</protein>
<comment type="caution">
    <text evidence="10">The sequence shown here is derived from an EMBL/GenBank/DDBJ whole genome shotgun (WGS) entry which is preliminary data.</text>
</comment>
<proteinExistence type="inferred from homology"/>
<evidence type="ECO:0000313" key="10">
    <source>
        <dbReference type="EMBL" id="MEQ2562829.1"/>
    </source>
</evidence>
<keyword evidence="11" id="KW-1185">Reference proteome</keyword>
<dbReference type="EMBL" id="JBBMFJ010000010">
    <property type="protein sequence ID" value="MEQ2562829.1"/>
    <property type="molecule type" value="Genomic_DNA"/>
</dbReference>
<evidence type="ECO:0000256" key="9">
    <source>
        <dbReference type="RuleBase" id="RU000587"/>
    </source>
</evidence>
<evidence type="ECO:0000313" key="11">
    <source>
        <dbReference type="Proteomes" id="UP001437460"/>
    </source>
</evidence>